<keyword evidence="3" id="KW-1185">Reference proteome</keyword>
<proteinExistence type="predicted"/>
<accession>A0A8C4SNF0</accession>
<dbReference type="InterPro" id="IPR002017">
    <property type="entry name" value="Spectrin_repeat"/>
</dbReference>
<feature type="region of interest" description="Disordered" evidence="1">
    <location>
        <begin position="40"/>
        <end position="82"/>
    </location>
</feature>
<feature type="compositionally biased region" description="Polar residues" evidence="1">
    <location>
        <begin position="53"/>
        <end position="62"/>
    </location>
</feature>
<dbReference type="Ensembl" id="ENSECRT00000019624.1">
    <property type="protein sequence ID" value="ENSECRP00000019232.1"/>
    <property type="gene ID" value="ENSECRG00000012872.1"/>
</dbReference>
<dbReference type="Proteomes" id="UP000694620">
    <property type="component" value="Chromosome 13"/>
</dbReference>
<reference evidence="2" key="2">
    <citation type="submission" date="2025-08" db="UniProtKB">
        <authorList>
            <consortium name="Ensembl"/>
        </authorList>
    </citation>
    <scope>IDENTIFICATION</scope>
</reference>
<dbReference type="AlphaFoldDB" id="A0A8C4SNF0"/>
<protein>
    <submittedName>
        <fullName evidence="2">Uncharacterized protein</fullName>
    </submittedName>
</protein>
<dbReference type="Pfam" id="PF00435">
    <property type="entry name" value="Spectrin"/>
    <property type="match status" value="1"/>
</dbReference>
<evidence type="ECO:0000313" key="2">
    <source>
        <dbReference type="Ensembl" id="ENSECRP00000019232.1"/>
    </source>
</evidence>
<evidence type="ECO:0000313" key="3">
    <source>
        <dbReference type="Proteomes" id="UP000694620"/>
    </source>
</evidence>
<reference evidence="2" key="3">
    <citation type="submission" date="2025-09" db="UniProtKB">
        <authorList>
            <consortium name="Ensembl"/>
        </authorList>
    </citation>
    <scope>IDENTIFICATION</scope>
</reference>
<dbReference type="InterPro" id="IPR018159">
    <property type="entry name" value="Spectrin/alpha-actinin"/>
</dbReference>
<dbReference type="SUPFAM" id="SSF46966">
    <property type="entry name" value="Spectrin repeat"/>
    <property type="match status" value="1"/>
</dbReference>
<dbReference type="GeneTree" id="ENSGT00940000161549"/>
<name>A0A8C4SNF0_ERPCA</name>
<feature type="region of interest" description="Disordered" evidence="1">
    <location>
        <begin position="1"/>
        <end position="21"/>
    </location>
</feature>
<sequence>MGNAFSRPSCLGQKSKHVKSEEDFLKECYQRKKECPLIESWSAESVKEKDSPDVQSPTKDQLQSAGIAGSASAPASAQASPNLVLSKQNDVEICTQPNGRTDQRHSITTTGLQRLSSGSPWPWKSMATREVTEVTEVTETIVTEIVEVVEYPSSDKRGEPIITRTVRVLSATADELSQVNTITFQLFWVNSDKKYQYSIADMACKMVNLADSEDLFQNLEPLLVWVSDIEELAANQRPPSSEVKVVKAQLQEQKLLQRLLEERRPSLENMIENGPLLLERDLEDDHTQTLSKIAVLKQRWETLLLTATDRFVHLLYSMDSIKY</sequence>
<dbReference type="SMART" id="SM00150">
    <property type="entry name" value="SPEC"/>
    <property type="match status" value="1"/>
</dbReference>
<evidence type="ECO:0000256" key="1">
    <source>
        <dbReference type="SAM" id="MobiDB-lite"/>
    </source>
</evidence>
<reference evidence="2" key="1">
    <citation type="submission" date="2021-06" db="EMBL/GenBank/DDBJ databases">
        <authorList>
            <consortium name="Wellcome Sanger Institute Data Sharing"/>
        </authorList>
    </citation>
    <scope>NUCLEOTIDE SEQUENCE [LARGE SCALE GENOMIC DNA]</scope>
</reference>
<dbReference type="Gene3D" id="1.20.58.60">
    <property type="match status" value="1"/>
</dbReference>
<organism evidence="2 3">
    <name type="scientific">Erpetoichthys calabaricus</name>
    <name type="common">Rope fish</name>
    <name type="synonym">Calamoichthys calabaricus</name>
    <dbReference type="NCBI Taxonomy" id="27687"/>
    <lineage>
        <taxon>Eukaryota</taxon>
        <taxon>Metazoa</taxon>
        <taxon>Chordata</taxon>
        <taxon>Craniata</taxon>
        <taxon>Vertebrata</taxon>
        <taxon>Euteleostomi</taxon>
        <taxon>Actinopterygii</taxon>
        <taxon>Polypteriformes</taxon>
        <taxon>Polypteridae</taxon>
        <taxon>Erpetoichthys</taxon>
    </lineage>
</organism>
<feature type="compositionally biased region" description="Low complexity" evidence="1">
    <location>
        <begin position="63"/>
        <end position="81"/>
    </location>
</feature>